<evidence type="ECO:0000313" key="4">
    <source>
        <dbReference type="EMBL" id="SHG52915.1"/>
    </source>
</evidence>
<dbReference type="SUPFAM" id="SSF52833">
    <property type="entry name" value="Thioredoxin-like"/>
    <property type="match status" value="1"/>
</dbReference>
<dbReference type="InterPro" id="IPR036249">
    <property type="entry name" value="Thioredoxin-like_sf"/>
</dbReference>
<dbReference type="Gene3D" id="3.40.30.10">
    <property type="entry name" value="Glutaredoxin"/>
    <property type="match status" value="1"/>
</dbReference>
<proteinExistence type="inferred from homology"/>
<accession>A0A1M5KJL8</accession>
<dbReference type="PROSITE" id="PS51318">
    <property type="entry name" value="TAT"/>
    <property type="match status" value="1"/>
</dbReference>
<evidence type="ECO:0000256" key="1">
    <source>
        <dbReference type="ARBA" id="ARBA00007787"/>
    </source>
</evidence>
<dbReference type="InterPro" id="IPR012336">
    <property type="entry name" value="Thioredoxin-like_fold"/>
</dbReference>
<comment type="similarity">
    <text evidence="1">Belongs to the glutaredoxin family.</text>
</comment>
<keyword evidence="2" id="KW-0249">Electron transport</keyword>
<keyword evidence="5" id="KW-1185">Reference proteome</keyword>
<reference evidence="4 5" key="1">
    <citation type="submission" date="2016-11" db="EMBL/GenBank/DDBJ databases">
        <authorList>
            <person name="Jaros S."/>
            <person name="Januszkiewicz K."/>
            <person name="Wedrychowicz H."/>
        </authorList>
    </citation>
    <scope>NUCLEOTIDE SEQUENCE [LARGE SCALE GENOMIC DNA]</scope>
    <source>
        <strain evidence="4 5">DSM 9297</strain>
    </source>
</reference>
<dbReference type="OrthoDB" id="15256at2157"/>
<dbReference type="Proteomes" id="UP000184357">
    <property type="component" value="Unassembled WGS sequence"/>
</dbReference>
<feature type="domain" description="Thioredoxin-like fold" evidence="3">
    <location>
        <begin position="56"/>
        <end position="205"/>
    </location>
</feature>
<dbReference type="Pfam" id="PF13462">
    <property type="entry name" value="Thioredoxin_4"/>
    <property type="match status" value="1"/>
</dbReference>
<gene>
    <name evidence="4" type="ORF">SAMN05443636_0536</name>
</gene>
<name>A0A1M5KJL8_9EURY</name>
<dbReference type="RefSeq" id="WP_073306829.1">
    <property type="nucleotide sequence ID" value="NZ_FQWV01000001.1"/>
</dbReference>
<dbReference type="EMBL" id="FQWV01000001">
    <property type="protein sequence ID" value="SHG52915.1"/>
    <property type="molecule type" value="Genomic_DNA"/>
</dbReference>
<organism evidence="4 5">
    <name type="scientific">Halobaculum gomorrense</name>
    <dbReference type="NCBI Taxonomy" id="43928"/>
    <lineage>
        <taxon>Archaea</taxon>
        <taxon>Methanobacteriati</taxon>
        <taxon>Methanobacteriota</taxon>
        <taxon>Stenosarchaea group</taxon>
        <taxon>Halobacteria</taxon>
        <taxon>Halobacteriales</taxon>
        <taxon>Haloferacaceae</taxon>
        <taxon>Halobaculum</taxon>
    </lineage>
</organism>
<sequence length="230" mass="23406">MNVTRRAALSTLGAAGLGALAGCTGGAGSSGNGGSGGSGTGTPIAEHPAAAGLADQPSLGSVDAGATVIAFEDPSCPTCRNFERDAGARLKSGPVADGDLRFVSRVYPIVYPWGDPATQALEAVYARDDGTEAYWDLFDYYFGAQGQLNGDNVLDRTESFLSSNTDLDAAGVVADAEAKAYDDAVQADLDAGEAAGANRTPTLFLYRDGAYVTRASGSVSYETVASALQL</sequence>
<evidence type="ECO:0000259" key="3">
    <source>
        <dbReference type="Pfam" id="PF13462"/>
    </source>
</evidence>
<evidence type="ECO:0000256" key="2">
    <source>
        <dbReference type="ARBA" id="ARBA00022982"/>
    </source>
</evidence>
<evidence type="ECO:0000313" key="5">
    <source>
        <dbReference type="Proteomes" id="UP000184357"/>
    </source>
</evidence>
<dbReference type="InterPro" id="IPR006311">
    <property type="entry name" value="TAT_signal"/>
</dbReference>
<protein>
    <submittedName>
        <fullName evidence="4">Thioredoxin</fullName>
    </submittedName>
</protein>
<dbReference type="AlphaFoldDB" id="A0A1M5KJL8"/>
<dbReference type="PROSITE" id="PS51257">
    <property type="entry name" value="PROKAR_LIPOPROTEIN"/>
    <property type="match status" value="1"/>
</dbReference>
<keyword evidence="2" id="KW-0813">Transport</keyword>
<dbReference type="STRING" id="43928.SAMN05443636_0536"/>